<reference evidence="2" key="1">
    <citation type="submission" date="2019-08" db="EMBL/GenBank/DDBJ databases">
        <title>The genome of the North American firefly Photinus pyralis.</title>
        <authorList>
            <consortium name="Photinus pyralis genome working group"/>
            <person name="Fallon T.R."/>
            <person name="Sander Lower S.E."/>
            <person name="Weng J.-K."/>
        </authorList>
    </citation>
    <scope>NUCLEOTIDE SEQUENCE</scope>
    <source>
        <strain evidence="2">TRF0915ILg1</strain>
        <tissue evidence="2">Whole body</tissue>
    </source>
</reference>
<evidence type="ECO:0000256" key="1">
    <source>
        <dbReference type="SAM" id="MobiDB-lite"/>
    </source>
</evidence>
<organism evidence="2 3">
    <name type="scientific">Ignelater luminosus</name>
    <name type="common">Cucubano</name>
    <name type="synonym">Pyrophorus luminosus</name>
    <dbReference type="NCBI Taxonomy" id="2038154"/>
    <lineage>
        <taxon>Eukaryota</taxon>
        <taxon>Metazoa</taxon>
        <taxon>Ecdysozoa</taxon>
        <taxon>Arthropoda</taxon>
        <taxon>Hexapoda</taxon>
        <taxon>Insecta</taxon>
        <taxon>Pterygota</taxon>
        <taxon>Neoptera</taxon>
        <taxon>Endopterygota</taxon>
        <taxon>Coleoptera</taxon>
        <taxon>Polyphaga</taxon>
        <taxon>Elateriformia</taxon>
        <taxon>Elateroidea</taxon>
        <taxon>Elateridae</taxon>
        <taxon>Agrypninae</taxon>
        <taxon>Pyrophorini</taxon>
        <taxon>Ignelater</taxon>
    </lineage>
</organism>
<evidence type="ECO:0000313" key="2">
    <source>
        <dbReference type="EMBL" id="KAF2881988.1"/>
    </source>
</evidence>
<keyword evidence="3" id="KW-1185">Reference proteome</keyword>
<feature type="compositionally biased region" description="Polar residues" evidence="1">
    <location>
        <begin position="1"/>
        <end position="13"/>
    </location>
</feature>
<evidence type="ECO:0000313" key="3">
    <source>
        <dbReference type="Proteomes" id="UP000801492"/>
    </source>
</evidence>
<accession>A0A8K0CCG4</accession>
<dbReference type="Proteomes" id="UP000801492">
    <property type="component" value="Unassembled WGS sequence"/>
</dbReference>
<evidence type="ECO:0008006" key="4">
    <source>
        <dbReference type="Google" id="ProtNLM"/>
    </source>
</evidence>
<name>A0A8K0CCG4_IGNLU</name>
<feature type="compositionally biased region" description="Low complexity" evidence="1">
    <location>
        <begin position="50"/>
        <end position="61"/>
    </location>
</feature>
<dbReference type="EMBL" id="VTPC01090663">
    <property type="protein sequence ID" value="KAF2881988.1"/>
    <property type="molecule type" value="Genomic_DNA"/>
</dbReference>
<feature type="region of interest" description="Disordered" evidence="1">
    <location>
        <begin position="1"/>
        <end position="61"/>
    </location>
</feature>
<proteinExistence type="predicted"/>
<protein>
    <recommendedName>
        <fullName evidence="4">Gag-like protein</fullName>
    </recommendedName>
</protein>
<gene>
    <name evidence="2" type="ORF">ILUMI_24169</name>
</gene>
<comment type="caution">
    <text evidence="2">The sequence shown here is derived from an EMBL/GenBank/DDBJ whole genome shotgun (WGS) entry which is preliminary data.</text>
</comment>
<sequence length="404" mass="45408">MLTTTGKTMSSPGGLQDEEELDASVAEGSSDQNEGTLRDLELYDGDIPDSNSSTGSNSSTLLGRMKSLIDLPAKRMKASTKKCKHHPYRMPSSKRRCKGIPRGKPVKFLSNCDKYHVVNPKTLEITSESSTEHVPNDYYKIKDVGNVNSQEPFVCSIYITSYNTLEDQLNMPVTIDPFADTLNNIASGKIRLQKTFCGIIVAFTKEDDADKVMKLPLQNIFSGPVQVARFQTGEYRFRQNVIIKDVPWCISNIEIHHALKRQGIMAGRIMRTRAHIKIEVLNALDMHRLIEEGLNFFNYTSFSAVPENSVTQGEPDIIQCFKCQGFWHTSTHCRQMPRCVRCGDNHDVEYCPRPRNAPICCHCGGPHHAAYKMCPVRLQHINSTYVGFQLAKTKPTGSFAHNVF</sequence>
<dbReference type="AlphaFoldDB" id="A0A8K0CCG4"/>
<dbReference type="OrthoDB" id="6501032at2759"/>